<dbReference type="AlphaFoldDB" id="A0AAN6V345"/>
<organism evidence="2 3">
    <name type="scientific">Dichotomopilus funicola</name>
    <dbReference type="NCBI Taxonomy" id="1934379"/>
    <lineage>
        <taxon>Eukaryota</taxon>
        <taxon>Fungi</taxon>
        <taxon>Dikarya</taxon>
        <taxon>Ascomycota</taxon>
        <taxon>Pezizomycotina</taxon>
        <taxon>Sordariomycetes</taxon>
        <taxon>Sordariomycetidae</taxon>
        <taxon>Sordariales</taxon>
        <taxon>Chaetomiaceae</taxon>
        <taxon>Dichotomopilus</taxon>
    </lineage>
</organism>
<feature type="region of interest" description="Disordered" evidence="1">
    <location>
        <begin position="69"/>
        <end position="161"/>
    </location>
</feature>
<feature type="compositionally biased region" description="Low complexity" evidence="1">
    <location>
        <begin position="142"/>
        <end position="161"/>
    </location>
</feature>
<comment type="caution">
    <text evidence="2">The sequence shown here is derived from an EMBL/GenBank/DDBJ whole genome shotgun (WGS) entry which is preliminary data.</text>
</comment>
<name>A0AAN6V345_9PEZI</name>
<accession>A0AAN6V345</accession>
<dbReference type="Proteomes" id="UP001302676">
    <property type="component" value="Unassembled WGS sequence"/>
</dbReference>
<feature type="region of interest" description="Disordered" evidence="1">
    <location>
        <begin position="1"/>
        <end position="39"/>
    </location>
</feature>
<dbReference type="GeneID" id="87820380"/>
<reference evidence="2" key="1">
    <citation type="journal article" date="2023" name="Mol. Phylogenet. Evol.">
        <title>Genome-scale phylogeny and comparative genomics of the fungal order Sordariales.</title>
        <authorList>
            <person name="Hensen N."/>
            <person name="Bonometti L."/>
            <person name="Westerberg I."/>
            <person name="Brannstrom I.O."/>
            <person name="Guillou S."/>
            <person name="Cros-Aarteil S."/>
            <person name="Calhoun S."/>
            <person name="Haridas S."/>
            <person name="Kuo A."/>
            <person name="Mondo S."/>
            <person name="Pangilinan J."/>
            <person name="Riley R."/>
            <person name="LaButti K."/>
            <person name="Andreopoulos B."/>
            <person name="Lipzen A."/>
            <person name="Chen C."/>
            <person name="Yan M."/>
            <person name="Daum C."/>
            <person name="Ng V."/>
            <person name="Clum A."/>
            <person name="Steindorff A."/>
            <person name="Ohm R.A."/>
            <person name="Martin F."/>
            <person name="Silar P."/>
            <person name="Natvig D.O."/>
            <person name="Lalanne C."/>
            <person name="Gautier V."/>
            <person name="Ament-Velasquez S.L."/>
            <person name="Kruys A."/>
            <person name="Hutchinson M.I."/>
            <person name="Powell A.J."/>
            <person name="Barry K."/>
            <person name="Miller A.N."/>
            <person name="Grigoriev I.V."/>
            <person name="Debuchy R."/>
            <person name="Gladieux P."/>
            <person name="Hiltunen Thoren M."/>
            <person name="Johannesson H."/>
        </authorList>
    </citation>
    <scope>NUCLEOTIDE SEQUENCE</scope>
    <source>
        <strain evidence="2">CBS 141.50</strain>
    </source>
</reference>
<feature type="compositionally biased region" description="Low complexity" evidence="1">
    <location>
        <begin position="104"/>
        <end position="115"/>
    </location>
</feature>
<keyword evidence="3" id="KW-1185">Reference proteome</keyword>
<evidence type="ECO:0000313" key="3">
    <source>
        <dbReference type="Proteomes" id="UP001302676"/>
    </source>
</evidence>
<sequence>MPARGRSPAPSLPPVADDDAAAPFSEIYKAPIDSTTPEDTTAFAELTDRSIFVTANGIRYRLERIDDEDGYLAPAQPPHHRSRGRVPTSPSSSFSGQIHPPSPSAAQPATQPNASYTSIPNVSGTSISYPGQQPHLHAPPHNSAGWGRSSSNASSYSRSSGAHSMYSIQSGYATAASTIAVPPRPGYPRRAGSFTQDAVADNMAQLNLNGFGANTFYGESDGGAHTAEALTDPSLGPMPPMSPIRRHTDGLSQGTASPAISYVTAVQYEQQSVSPPVVSASWELPTSYASPPWTSVNYPSYTTQSSKLVQESLQQATAKTGLPSLVEGATLISHPPVSVEASPDPSSLSLSAPHKEVLDERMMRHGSYPLLHHSISAPASHSGQNSTWVNIGHGEIDTQTPVVIPEPAHSTSGDTTIKANNAQLVPVYAYDQRLLNVVYIRDGESNNGAGYRPSWIYQFSSLRALFDFQACLTGEKVVLDIGSVRMVTINKANVFTNTQYSSARLQIWHEAEGRRNAQSDVASFVTAGTALSGPLRERVTVSSSRLMLYLGRTEEYLTLFTESQTIVKIRPRKGSIRRWQSVKAHHVPKRGTEPAGLDIHGRVVEVDVESAYDSYRTIKIEFENSQSIPFFPQAKTFSCENGKK</sequence>
<dbReference type="EMBL" id="MU853582">
    <property type="protein sequence ID" value="KAK4143864.1"/>
    <property type="molecule type" value="Genomic_DNA"/>
</dbReference>
<proteinExistence type="predicted"/>
<feature type="compositionally biased region" description="Polar residues" evidence="1">
    <location>
        <begin position="116"/>
        <end position="131"/>
    </location>
</feature>
<dbReference type="RefSeq" id="XP_062637235.1">
    <property type="nucleotide sequence ID" value="XM_062783767.1"/>
</dbReference>
<evidence type="ECO:0000256" key="1">
    <source>
        <dbReference type="SAM" id="MobiDB-lite"/>
    </source>
</evidence>
<reference evidence="2" key="2">
    <citation type="submission" date="2023-05" db="EMBL/GenBank/DDBJ databases">
        <authorList>
            <consortium name="Lawrence Berkeley National Laboratory"/>
            <person name="Steindorff A."/>
            <person name="Hensen N."/>
            <person name="Bonometti L."/>
            <person name="Westerberg I."/>
            <person name="Brannstrom I.O."/>
            <person name="Guillou S."/>
            <person name="Cros-Aarteil S."/>
            <person name="Calhoun S."/>
            <person name="Haridas S."/>
            <person name="Kuo A."/>
            <person name="Mondo S."/>
            <person name="Pangilinan J."/>
            <person name="Riley R."/>
            <person name="Labutti K."/>
            <person name="Andreopoulos B."/>
            <person name="Lipzen A."/>
            <person name="Chen C."/>
            <person name="Yanf M."/>
            <person name="Daum C."/>
            <person name="Ng V."/>
            <person name="Clum A."/>
            <person name="Ohm R."/>
            <person name="Martin F."/>
            <person name="Silar P."/>
            <person name="Natvig D."/>
            <person name="Lalanne C."/>
            <person name="Gautier V."/>
            <person name="Ament-Velasquez S.L."/>
            <person name="Kruys A."/>
            <person name="Hutchinson M.I."/>
            <person name="Powell A.J."/>
            <person name="Barry K."/>
            <person name="Miller A.N."/>
            <person name="Grigoriev I.V."/>
            <person name="Debuchy R."/>
            <person name="Gladieux P."/>
            <person name="Thoren M.H."/>
            <person name="Johannesson H."/>
        </authorList>
    </citation>
    <scope>NUCLEOTIDE SEQUENCE</scope>
    <source>
        <strain evidence="2">CBS 141.50</strain>
    </source>
</reference>
<protein>
    <submittedName>
        <fullName evidence="2">Uncharacterized protein</fullName>
    </submittedName>
</protein>
<evidence type="ECO:0000313" key="2">
    <source>
        <dbReference type="EMBL" id="KAK4143864.1"/>
    </source>
</evidence>
<gene>
    <name evidence="2" type="ORF">C8A04DRAFT_37095</name>
</gene>